<dbReference type="AlphaFoldDB" id="A0AAD5DPQ8"/>
<dbReference type="Pfam" id="PF14817">
    <property type="entry name" value="HAUS5"/>
    <property type="match status" value="1"/>
</dbReference>
<keyword evidence="4" id="KW-1185">Reference proteome</keyword>
<name>A0AAD5DPQ8_9CHLO</name>
<feature type="coiled-coil region" evidence="1">
    <location>
        <begin position="198"/>
        <end position="225"/>
    </location>
</feature>
<evidence type="ECO:0000256" key="2">
    <source>
        <dbReference type="SAM" id="MobiDB-lite"/>
    </source>
</evidence>
<dbReference type="InterPro" id="IPR029131">
    <property type="entry name" value="HAUS5"/>
</dbReference>
<reference evidence="3" key="1">
    <citation type="submission" date="2020-11" db="EMBL/GenBank/DDBJ databases">
        <title>Chlorella ohadii genome sequencing and assembly.</title>
        <authorList>
            <person name="Murik O."/>
            <person name="Treves H."/>
            <person name="Kedem I."/>
            <person name="Shotland Y."/>
            <person name="Kaplan A."/>
        </authorList>
    </citation>
    <scope>NUCLEOTIDE SEQUENCE</scope>
    <source>
        <strain evidence="3">1</strain>
    </source>
</reference>
<dbReference type="EMBL" id="JADXDR010000058">
    <property type="protein sequence ID" value="KAI7841922.1"/>
    <property type="molecule type" value="Genomic_DNA"/>
</dbReference>
<organism evidence="3 4">
    <name type="scientific">Chlorella ohadii</name>
    <dbReference type="NCBI Taxonomy" id="2649997"/>
    <lineage>
        <taxon>Eukaryota</taxon>
        <taxon>Viridiplantae</taxon>
        <taxon>Chlorophyta</taxon>
        <taxon>core chlorophytes</taxon>
        <taxon>Trebouxiophyceae</taxon>
        <taxon>Chlorellales</taxon>
        <taxon>Chlorellaceae</taxon>
        <taxon>Chlorella clade</taxon>
        <taxon>Chlorella</taxon>
    </lineage>
</organism>
<comment type="caution">
    <text evidence="3">The sequence shown here is derived from an EMBL/GenBank/DDBJ whole genome shotgun (WGS) entry which is preliminary data.</text>
</comment>
<protein>
    <submittedName>
        <fullName evidence="3">Uncharacterized protein</fullName>
    </submittedName>
</protein>
<evidence type="ECO:0000313" key="3">
    <source>
        <dbReference type="EMBL" id="KAI7841922.1"/>
    </source>
</evidence>
<feature type="region of interest" description="Disordered" evidence="2">
    <location>
        <begin position="76"/>
        <end position="95"/>
    </location>
</feature>
<proteinExistence type="predicted"/>
<sequence length="543" mass="56873">MLEELQRAVAGLQRAALDSEQQLAGSRAVAATAEAEAALVAAYGRRLRRLAALLQQYDAQLHRALAALGLAELHQGQAPSEQQQQQQEQESRASTDALAALAAGLQQLEQQLATAVQGASEPLSPDALLDLAGGTQLAAAVAAAGPAAILQTLQAGMEQDVHAVNSWPSLPALAPAPTALGPAFAQLQLEQKEGWAAADARRQRLQQLRAEVADAQQALAASADGEEGGREAAARACLAAQQAGLRAELAYLDQASRSAEEQAGAAAAQVQQVEERRAQVAALEQREAALDGTMRALCCADGQVMRQWRQGTWRAQEALEAGVLGQRQLLVQLGQQLLEAQQQELDAFRRQSAGGRAGGAGDCTPPCNKQCAVAASAATSTAQPAAATQAAAQLLDPLAHLKTAEHAAAVVAAAAEELQGLQPVRKQWAELPGAAGADLAQLQATAEELQQRCDALQAEGGSAALQQLAEAAAAAEEGTALVSAVRQAMTEHWAWPALTATPWVQRKGRTAEEWLRLLGDQLRLQRQRDALADNSNRRRAVAI</sequence>
<evidence type="ECO:0000313" key="4">
    <source>
        <dbReference type="Proteomes" id="UP001205105"/>
    </source>
</evidence>
<dbReference type="Proteomes" id="UP001205105">
    <property type="component" value="Unassembled WGS sequence"/>
</dbReference>
<accession>A0AAD5DPQ8</accession>
<dbReference type="GO" id="GO:0051225">
    <property type="term" value="P:spindle assembly"/>
    <property type="evidence" value="ECO:0007669"/>
    <property type="project" value="InterPro"/>
</dbReference>
<evidence type="ECO:0000256" key="1">
    <source>
        <dbReference type="SAM" id="Coils"/>
    </source>
</evidence>
<gene>
    <name evidence="3" type="ORF">COHA_004450</name>
</gene>
<dbReference type="GO" id="GO:0070652">
    <property type="term" value="C:HAUS complex"/>
    <property type="evidence" value="ECO:0007669"/>
    <property type="project" value="InterPro"/>
</dbReference>
<feature type="coiled-coil region" evidence="1">
    <location>
        <begin position="256"/>
        <end position="286"/>
    </location>
</feature>
<keyword evidence="1" id="KW-0175">Coiled coil</keyword>